<dbReference type="InterPro" id="IPR013130">
    <property type="entry name" value="Fe3_Rdtase_TM_dom"/>
</dbReference>
<feature type="region of interest" description="Disordered" evidence="14">
    <location>
        <begin position="1"/>
        <end position="22"/>
    </location>
</feature>
<dbReference type="SFLD" id="SFLDG01168">
    <property type="entry name" value="Ferric_reductase_subgroup_(FRE"/>
    <property type="match status" value="1"/>
</dbReference>
<dbReference type="InterPro" id="IPR051410">
    <property type="entry name" value="Ferric/Cupric_Reductase"/>
</dbReference>
<evidence type="ECO:0000256" key="3">
    <source>
        <dbReference type="ARBA" id="ARBA00012668"/>
    </source>
</evidence>
<comment type="caution">
    <text evidence="17">The sequence shown here is derived from an EMBL/GenBank/DDBJ whole genome shotgun (WGS) entry which is preliminary data.</text>
</comment>
<evidence type="ECO:0000256" key="4">
    <source>
        <dbReference type="ARBA" id="ARBA00022448"/>
    </source>
</evidence>
<gene>
    <name evidence="17" type="ORF">EST38_g5577</name>
</gene>
<evidence type="ECO:0000256" key="8">
    <source>
        <dbReference type="ARBA" id="ARBA00022989"/>
    </source>
</evidence>
<evidence type="ECO:0000313" key="17">
    <source>
        <dbReference type="EMBL" id="RXW20273.1"/>
    </source>
</evidence>
<feature type="compositionally biased region" description="Low complexity" evidence="14">
    <location>
        <begin position="1"/>
        <end position="21"/>
    </location>
</feature>
<evidence type="ECO:0000256" key="5">
    <source>
        <dbReference type="ARBA" id="ARBA00022475"/>
    </source>
</evidence>
<evidence type="ECO:0000256" key="9">
    <source>
        <dbReference type="ARBA" id="ARBA00023002"/>
    </source>
</evidence>
<evidence type="ECO:0000313" key="18">
    <source>
        <dbReference type="Proteomes" id="UP000290288"/>
    </source>
</evidence>
<proteinExistence type="inferred from homology"/>
<feature type="transmembrane region" description="Helical" evidence="15">
    <location>
        <begin position="282"/>
        <end position="309"/>
    </location>
</feature>
<dbReference type="GO" id="GO:0052851">
    <property type="term" value="F:ferric-chelate reductase (NADPH) activity"/>
    <property type="evidence" value="ECO:0007669"/>
    <property type="project" value="UniProtKB-EC"/>
</dbReference>
<dbReference type="EMBL" id="SDEE01000157">
    <property type="protein sequence ID" value="RXW20273.1"/>
    <property type="molecule type" value="Genomic_DNA"/>
</dbReference>
<dbReference type="InterPro" id="IPR013121">
    <property type="entry name" value="Fe_red_NAD-bd_6"/>
</dbReference>
<dbReference type="STRING" id="2316362.A0A4Q2DK12"/>
<evidence type="ECO:0000256" key="13">
    <source>
        <dbReference type="ARBA" id="ARBA00048483"/>
    </source>
</evidence>
<keyword evidence="6 15" id="KW-0812">Transmembrane</keyword>
<evidence type="ECO:0000256" key="12">
    <source>
        <dbReference type="ARBA" id="ARBA00023180"/>
    </source>
</evidence>
<feature type="transmembrane region" description="Helical" evidence="15">
    <location>
        <begin position="29"/>
        <end position="52"/>
    </location>
</feature>
<keyword evidence="18" id="KW-1185">Reference proteome</keyword>
<feature type="transmembrane region" description="Helical" evidence="15">
    <location>
        <begin position="216"/>
        <end position="237"/>
    </location>
</feature>
<comment type="catalytic activity">
    <reaction evidence="13">
        <text>2 a Fe(II)-siderophore + NADP(+) + H(+) = 2 a Fe(III)-siderophore + NADPH</text>
        <dbReference type="Rhea" id="RHEA:28795"/>
        <dbReference type="Rhea" id="RHEA-COMP:11342"/>
        <dbReference type="Rhea" id="RHEA-COMP:11344"/>
        <dbReference type="ChEBI" id="CHEBI:15378"/>
        <dbReference type="ChEBI" id="CHEBI:29033"/>
        <dbReference type="ChEBI" id="CHEBI:29034"/>
        <dbReference type="ChEBI" id="CHEBI:57783"/>
        <dbReference type="ChEBI" id="CHEBI:58349"/>
        <dbReference type="EC" id="1.16.1.9"/>
    </reaction>
</comment>
<keyword evidence="5" id="KW-1003">Cell membrane</keyword>
<evidence type="ECO:0000259" key="16">
    <source>
        <dbReference type="PROSITE" id="PS51384"/>
    </source>
</evidence>
<dbReference type="InterPro" id="IPR017927">
    <property type="entry name" value="FAD-bd_FR_type"/>
</dbReference>
<evidence type="ECO:0000256" key="15">
    <source>
        <dbReference type="SAM" id="Phobius"/>
    </source>
</evidence>
<dbReference type="GO" id="GO:0005886">
    <property type="term" value="C:plasma membrane"/>
    <property type="evidence" value="ECO:0007669"/>
    <property type="project" value="UniProtKB-SubCell"/>
</dbReference>
<dbReference type="GO" id="GO:0006826">
    <property type="term" value="P:iron ion transport"/>
    <property type="evidence" value="ECO:0007669"/>
    <property type="project" value="TreeGrafter"/>
</dbReference>
<keyword evidence="11 15" id="KW-0472">Membrane</keyword>
<dbReference type="PANTHER" id="PTHR32361">
    <property type="entry name" value="FERRIC/CUPRIC REDUCTASE TRANSMEMBRANE COMPONENT"/>
    <property type="match status" value="1"/>
</dbReference>
<dbReference type="SUPFAM" id="SSF52343">
    <property type="entry name" value="Ferredoxin reductase-like, C-terminal NADP-linked domain"/>
    <property type="match status" value="1"/>
</dbReference>
<keyword evidence="8 15" id="KW-1133">Transmembrane helix</keyword>
<evidence type="ECO:0000256" key="14">
    <source>
        <dbReference type="SAM" id="MobiDB-lite"/>
    </source>
</evidence>
<evidence type="ECO:0000256" key="6">
    <source>
        <dbReference type="ARBA" id="ARBA00022692"/>
    </source>
</evidence>
<dbReference type="EC" id="1.16.1.9" evidence="3"/>
<dbReference type="Proteomes" id="UP000290288">
    <property type="component" value="Unassembled WGS sequence"/>
</dbReference>
<keyword evidence="9" id="KW-0560">Oxidoreductase</keyword>
<feature type="domain" description="FAD-binding FR-type" evidence="16">
    <location>
        <begin position="308"/>
        <end position="428"/>
    </location>
</feature>
<feature type="transmembrane region" description="Helical" evidence="15">
    <location>
        <begin position="176"/>
        <end position="196"/>
    </location>
</feature>
<accession>A0A4Q2DK12</accession>
<dbReference type="SFLD" id="SFLDS00052">
    <property type="entry name" value="Ferric_Reductase_Domain"/>
    <property type="match status" value="1"/>
</dbReference>
<evidence type="ECO:0000256" key="7">
    <source>
        <dbReference type="ARBA" id="ARBA00022982"/>
    </source>
</evidence>
<keyword evidence="10" id="KW-0406">Ion transport</keyword>
<dbReference type="SUPFAM" id="SSF63380">
    <property type="entry name" value="Riboflavin synthase domain-like"/>
    <property type="match status" value="1"/>
</dbReference>
<dbReference type="Gene3D" id="3.40.50.80">
    <property type="entry name" value="Nucleotide-binding domain of ferredoxin-NADP reductase (FNR) module"/>
    <property type="match status" value="1"/>
</dbReference>
<protein>
    <recommendedName>
        <fullName evidence="3">ferric-chelate reductase (NADPH)</fullName>
        <ecNumber evidence="3">1.16.1.9</ecNumber>
    </recommendedName>
</protein>
<dbReference type="GO" id="GO:0006879">
    <property type="term" value="P:intracellular iron ion homeostasis"/>
    <property type="evidence" value="ECO:0007669"/>
    <property type="project" value="TreeGrafter"/>
</dbReference>
<reference evidence="17 18" key="1">
    <citation type="submission" date="2019-01" db="EMBL/GenBank/DDBJ databases">
        <title>Draft genome sequence of Psathyrella aberdarensis IHI B618.</title>
        <authorList>
            <person name="Buettner E."/>
            <person name="Kellner H."/>
        </authorList>
    </citation>
    <scope>NUCLEOTIDE SEQUENCE [LARGE SCALE GENOMIC DNA]</scope>
    <source>
        <strain evidence="17 18">IHI B618</strain>
    </source>
</reference>
<keyword evidence="12" id="KW-0325">Glycoprotein</keyword>
<dbReference type="GO" id="GO:0015677">
    <property type="term" value="P:copper ion import"/>
    <property type="evidence" value="ECO:0007669"/>
    <property type="project" value="TreeGrafter"/>
</dbReference>
<evidence type="ECO:0000256" key="1">
    <source>
        <dbReference type="ARBA" id="ARBA00004651"/>
    </source>
</evidence>
<dbReference type="CDD" id="cd06186">
    <property type="entry name" value="NOX_Duox_like_FAD_NADP"/>
    <property type="match status" value="1"/>
</dbReference>
<dbReference type="Pfam" id="PF08022">
    <property type="entry name" value="FAD_binding_8"/>
    <property type="match status" value="1"/>
</dbReference>
<dbReference type="Pfam" id="PF08030">
    <property type="entry name" value="NAD_binding_6"/>
    <property type="match status" value="1"/>
</dbReference>
<dbReference type="PROSITE" id="PS51384">
    <property type="entry name" value="FAD_FR"/>
    <property type="match status" value="1"/>
</dbReference>
<dbReference type="AlphaFoldDB" id="A0A4Q2DK12"/>
<evidence type="ECO:0000256" key="2">
    <source>
        <dbReference type="ARBA" id="ARBA00006278"/>
    </source>
</evidence>
<dbReference type="InterPro" id="IPR013112">
    <property type="entry name" value="FAD-bd_8"/>
</dbReference>
<comment type="subcellular location">
    <subcellularLocation>
        <location evidence="1">Cell membrane</location>
        <topology evidence="1">Multi-pass membrane protein</topology>
    </subcellularLocation>
</comment>
<organism evidence="17 18">
    <name type="scientific">Candolleomyces aberdarensis</name>
    <dbReference type="NCBI Taxonomy" id="2316362"/>
    <lineage>
        <taxon>Eukaryota</taxon>
        <taxon>Fungi</taxon>
        <taxon>Dikarya</taxon>
        <taxon>Basidiomycota</taxon>
        <taxon>Agaricomycotina</taxon>
        <taxon>Agaricomycetes</taxon>
        <taxon>Agaricomycetidae</taxon>
        <taxon>Agaricales</taxon>
        <taxon>Agaricineae</taxon>
        <taxon>Psathyrellaceae</taxon>
        <taxon>Candolleomyces</taxon>
    </lineage>
</organism>
<dbReference type="InterPro" id="IPR017938">
    <property type="entry name" value="Riboflavin_synthase-like_b-brl"/>
</dbReference>
<sequence length="611" mass="66505">MSTYSSAPNATTSAPGATTAGGDHEMEEAITAAIVIQVNIFIFGLMGLVILLRFPQLVGVLRAKCGRPFLQLLGRGAVPPTLQQKIAKHGMTRSNSATRQPLEFPATTAWSEESHESVKREKITIFPELPPGGYSDKLCPPHVASAPSFLTPVISLLRRPVLPGLSAIQFGILMNYTYILLYGLFLCQLPLVFALAQKSSFLGTLLGYGYESLNYFHRYAGIVAVWTGNIHCVYYIFKWTNAGTFSTNIARSKNAWGLVLMVCMNMLWFFSTSSWRKKCYNIFLWTHTIAIVVLFPAPYALACVALYGVDRIMRLVKSRFATASVTHIPQLDLAYIQIPTINSGWRAGQHVRLRILSGGMGVFGWTESHPFTIASASGSNDGLVLLCKKAGDWTGRLVHLAKELSRDVEGQGKLNVWVEGPFGGPARTVFSSFSGALLVVGGSGISFGLSMVEELLGKDLKRESRIKYIELVWIVQDPEAATLFIPILTSLIQQSEFSMLRVSIHYTRALTKKVEILGRTEATPFAPVAVAHPNLTLTPGRPNLKRQLENVIDNAVGLGSGKDSLPPTGVSVGVCGPRSLADSVVQAVADVDSAAKYRAGGVEVHEEAFGW</sequence>
<dbReference type="OrthoDB" id="17725at2759"/>
<dbReference type="Pfam" id="PF01794">
    <property type="entry name" value="Ferric_reduct"/>
    <property type="match status" value="1"/>
</dbReference>
<keyword evidence="7" id="KW-0249">Electron transport</keyword>
<feature type="transmembrane region" description="Helical" evidence="15">
    <location>
        <begin position="258"/>
        <end position="276"/>
    </location>
</feature>
<dbReference type="InterPro" id="IPR039261">
    <property type="entry name" value="FNR_nucleotide-bd"/>
</dbReference>
<name>A0A4Q2DK12_9AGAR</name>
<evidence type="ECO:0000256" key="11">
    <source>
        <dbReference type="ARBA" id="ARBA00023136"/>
    </source>
</evidence>
<keyword evidence="4" id="KW-0813">Transport</keyword>
<comment type="similarity">
    <text evidence="2">Belongs to the ferric reductase (FRE) family.</text>
</comment>
<dbReference type="PANTHER" id="PTHR32361:SF9">
    <property type="entry name" value="FERRIC REDUCTASE TRANSMEMBRANE COMPONENT 3-RELATED"/>
    <property type="match status" value="1"/>
</dbReference>
<evidence type="ECO:0000256" key="10">
    <source>
        <dbReference type="ARBA" id="ARBA00023065"/>
    </source>
</evidence>